<dbReference type="AlphaFoldDB" id="A0A9N9S616"/>
<dbReference type="SMART" id="SM00848">
    <property type="entry name" value="Inhibitor_I29"/>
    <property type="match status" value="1"/>
</dbReference>
<evidence type="ECO:0000256" key="7">
    <source>
        <dbReference type="SAM" id="SignalP"/>
    </source>
</evidence>
<feature type="signal peptide" evidence="7">
    <location>
        <begin position="1"/>
        <end position="15"/>
    </location>
</feature>
<reference evidence="10" key="2">
    <citation type="submission" date="2022-10" db="EMBL/GenBank/DDBJ databases">
        <authorList>
            <consortium name="ENA_rothamsted_submissions"/>
            <consortium name="culmorum"/>
            <person name="King R."/>
        </authorList>
    </citation>
    <scope>NUCLEOTIDE SEQUENCE</scope>
</reference>
<proteinExistence type="inferred from homology"/>
<dbReference type="InterPro" id="IPR000169">
    <property type="entry name" value="Pept_cys_AS"/>
</dbReference>
<comment type="similarity">
    <text evidence="1">Belongs to the peptidase C1 family.</text>
</comment>
<dbReference type="SUPFAM" id="SSF54001">
    <property type="entry name" value="Cysteine proteinases"/>
    <property type="match status" value="1"/>
</dbReference>
<keyword evidence="7" id="KW-0732">Signal</keyword>
<keyword evidence="2" id="KW-0645">Protease</keyword>
<feature type="domain" description="Peptidase C1A papain C-terminal" evidence="8">
    <location>
        <begin position="166"/>
        <end position="382"/>
    </location>
</feature>
<evidence type="ECO:0000259" key="9">
    <source>
        <dbReference type="SMART" id="SM00848"/>
    </source>
</evidence>
<evidence type="ECO:0000256" key="3">
    <source>
        <dbReference type="ARBA" id="ARBA00022801"/>
    </source>
</evidence>
<keyword evidence="11" id="KW-1185">Reference proteome</keyword>
<feature type="domain" description="Cathepsin propeptide inhibitor" evidence="9">
    <location>
        <begin position="78"/>
        <end position="138"/>
    </location>
</feature>
<keyword evidence="3" id="KW-0378">Hydrolase</keyword>
<dbReference type="GO" id="GO:0008234">
    <property type="term" value="F:cysteine-type peptidase activity"/>
    <property type="evidence" value="ECO:0007669"/>
    <property type="project" value="UniProtKB-KW"/>
</dbReference>
<dbReference type="InterPro" id="IPR000668">
    <property type="entry name" value="Peptidase_C1A_C"/>
</dbReference>
<dbReference type="InterPro" id="IPR013128">
    <property type="entry name" value="Peptidase_C1A"/>
</dbReference>
<accession>A0A9N9S616</accession>
<reference evidence="10" key="1">
    <citation type="submission" date="2022-01" db="EMBL/GenBank/DDBJ databases">
        <authorList>
            <person name="King R."/>
        </authorList>
    </citation>
    <scope>NUCLEOTIDE SEQUENCE</scope>
</reference>
<organism evidence="10 11">
    <name type="scientific">Chironomus riparius</name>
    <dbReference type="NCBI Taxonomy" id="315576"/>
    <lineage>
        <taxon>Eukaryota</taxon>
        <taxon>Metazoa</taxon>
        <taxon>Ecdysozoa</taxon>
        <taxon>Arthropoda</taxon>
        <taxon>Hexapoda</taxon>
        <taxon>Insecta</taxon>
        <taxon>Pterygota</taxon>
        <taxon>Neoptera</taxon>
        <taxon>Endopterygota</taxon>
        <taxon>Diptera</taxon>
        <taxon>Nematocera</taxon>
        <taxon>Chironomoidea</taxon>
        <taxon>Chironomidae</taxon>
        <taxon>Chironominae</taxon>
        <taxon>Chironomus</taxon>
    </lineage>
</organism>
<dbReference type="InterPro" id="IPR039417">
    <property type="entry name" value="Peptidase_C1A_papain-like"/>
</dbReference>
<dbReference type="GO" id="GO:0006508">
    <property type="term" value="P:proteolysis"/>
    <property type="evidence" value="ECO:0007669"/>
    <property type="project" value="UniProtKB-KW"/>
</dbReference>
<dbReference type="Pfam" id="PF00112">
    <property type="entry name" value="Peptidase_C1"/>
    <property type="match status" value="1"/>
</dbReference>
<feature type="chain" id="PRO_5040169489" evidence="7">
    <location>
        <begin position="16"/>
        <end position="394"/>
    </location>
</feature>
<dbReference type="PRINTS" id="PR00705">
    <property type="entry name" value="PAPAIN"/>
</dbReference>
<dbReference type="OrthoDB" id="387093at2759"/>
<dbReference type="SMART" id="SM00645">
    <property type="entry name" value="Pept_C1"/>
    <property type="match status" value="1"/>
</dbReference>
<keyword evidence="5" id="KW-0865">Zymogen</keyword>
<evidence type="ECO:0000256" key="6">
    <source>
        <dbReference type="ARBA" id="ARBA00023157"/>
    </source>
</evidence>
<dbReference type="InterPro" id="IPR038765">
    <property type="entry name" value="Papain-like_cys_pep_sf"/>
</dbReference>
<keyword evidence="4" id="KW-0788">Thiol protease</keyword>
<dbReference type="InterPro" id="IPR013201">
    <property type="entry name" value="Prot_inhib_I29"/>
</dbReference>
<evidence type="ECO:0000259" key="8">
    <source>
        <dbReference type="SMART" id="SM00645"/>
    </source>
</evidence>
<dbReference type="InterPro" id="IPR025661">
    <property type="entry name" value="Pept_asp_AS"/>
</dbReference>
<evidence type="ECO:0000313" key="10">
    <source>
        <dbReference type="EMBL" id="CAG9810785.1"/>
    </source>
</evidence>
<gene>
    <name evidence="10" type="ORF">CHIRRI_LOCUS13597</name>
</gene>
<evidence type="ECO:0000256" key="1">
    <source>
        <dbReference type="ARBA" id="ARBA00008455"/>
    </source>
</evidence>
<name>A0A9N9S616_9DIPT</name>
<evidence type="ECO:0000256" key="4">
    <source>
        <dbReference type="ARBA" id="ARBA00022807"/>
    </source>
</evidence>
<dbReference type="PROSITE" id="PS00640">
    <property type="entry name" value="THIOL_PROTEASE_ASN"/>
    <property type="match status" value="1"/>
</dbReference>
<dbReference type="CDD" id="cd02248">
    <property type="entry name" value="Peptidase_C1A"/>
    <property type="match status" value="1"/>
</dbReference>
<evidence type="ECO:0000256" key="5">
    <source>
        <dbReference type="ARBA" id="ARBA00023145"/>
    </source>
</evidence>
<protein>
    <submittedName>
        <fullName evidence="10">Uncharacterized protein</fullName>
    </submittedName>
</protein>
<keyword evidence="6" id="KW-1015">Disulfide bond</keyword>
<sequence>MKILFILSAVLCALASDRHQQQTSGWIRQNIRSNNHISSSSSSSESDEQLVNILKTKTYNPKRCLLVPEPTADELHEFHQWAAQHSKQYSSEREQSCRMINMIYKLRDIHAHNKRFDEGKETFKRALNHLSDLTRKEVKTQILMEDVFDWNRPRDSLENLKEFPEAREAVDYRDENYVGQVGQQGKCGSCWAWSSAAVLEGQLRKCGISEEPVSVQNMVDCVTKFCRGCKGGIPYEAFAYEKTGGILTAAKYPYFGKQHRCSFNRSDIIGYVDQPFEYFFPEIPAAEAYMRKIVSSVGPISTVLYANDNFEDYATGIFTATDCNRKAPNHAVTIVGYGTDPKFGDYWLLKNSWGTTWGENGFGKIARGKNMCRFESRVFFAQIADKNRNVCSFE</sequence>
<evidence type="ECO:0000313" key="11">
    <source>
        <dbReference type="Proteomes" id="UP001153620"/>
    </source>
</evidence>
<dbReference type="FunFam" id="3.90.70.10:FF:000332">
    <property type="entry name" value="Cathepsin L1"/>
    <property type="match status" value="1"/>
</dbReference>
<dbReference type="Proteomes" id="UP001153620">
    <property type="component" value="Chromosome 4"/>
</dbReference>
<dbReference type="PANTHER" id="PTHR12411">
    <property type="entry name" value="CYSTEINE PROTEASE FAMILY C1-RELATED"/>
    <property type="match status" value="1"/>
</dbReference>
<dbReference type="Pfam" id="PF08246">
    <property type="entry name" value="Inhibitor_I29"/>
    <property type="match status" value="1"/>
</dbReference>
<dbReference type="Gene3D" id="3.90.70.10">
    <property type="entry name" value="Cysteine proteinases"/>
    <property type="match status" value="1"/>
</dbReference>
<dbReference type="PROSITE" id="PS00139">
    <property type="entry name" value="THIOL_PROTEASE_CYS"/>
    <property type="match status" value="1"/>
</dbReference>
<evidence type="ECO:0000256" key="2">
    <source>
        <dbReference type="ARBA" id="ARBA00022670"/>
    </source>
</evidence>
<dbReference type="EMBL" id="OU895880">
    <property type="protein sequence ID" value="CAG9810785.1"/>
    <property type="molecule type" value="Genomic_DNA"/>
</dbReference>